<dbReference type="SMART" id="SM00408">
    <property type="entry name" value="IGc2"/>
    <property type="match status" value="4"/>
</dbReference>
<keyword evidence="5" id="KW-0812">Transmembrane</keyword>
<feature type="transmembrane region" description="Helical" evidence="5">
    <location>
        <begin position="559"/>
        <end position="581"/>
    </location>
</feature>
<dbReference type="GeneTree" id="ENSGT01100000263479"/>
<dbReference type="Ensembl" id="ENSSMAT00000076023.1">
    <property type="protein sequence ID" value="ENSSMAP00000060133.1"/>
    <property type="gene ID" value="ENSSMAG00000033490.1"/>
</dbReference>
<dbReference type="InterPro" id="IPR003598">
    <property type="entry name" value="Ig_sub2"/>
</dbReference>
<dbReference type="PANTHER" id="PTHR44337:SF17">
    <property type="entry name" value="CARCINOEMBRYONIC ANTIGEN-RELATED CELL ADHESION MOLECULE 5 ISOFORM X1"/>
    <property type="match status" value="1"/>
</dbReference>
<dbReference type="Gene3D" id="2.60.40.10">
    <property type="entry name" value="Immunoglobulins"/>
    <property type="match status" value="5"/>
</dbReference>
<evidence type="ECO:0000256" key="5">
    <source>
        <dbReference type="SAM" id="Phobius"/>
    </source>
</evidence>
<evidence type="ECO:0000256" key="3">
    <source>
        <dbReference type="ARBA" id="ARBA00023180"/>
    </source>
</evidence>
<evidence type="ECO:0000256" key="4">
    <source>
        <dbReference type="ARBA" id="ARBA00023319"/>
    </source>
</evidence>
<dbReference type="SMART" id="SM00409">
    <property type="entry name" value="IG"/>
    <property type="match status" value="5"/>
</dbReference>
<feature type="domain" description="Ig-like" evidence="6">
    <location>
        <begin position="278"/>
        <end position="359"/>
    </location>
</feature>
<reference evidence="7" key="2">
    <citation type="submission" date="2025-08" db="UniProtKB">
        <authorList>
            <consortium name="Ensembl"/>
        </authorList>
    </citation>
    <scope>IDENTIFICATION</scope>
</reference>
<dbReference type="AlphaFoldDB" id="A0A8D3DKS4"/>
<dbReference type="InterPro" id="IPR007110">
    <property type="entry name" value="Ig-like_dom"/>
</dbReference>
<name>A0A8D3DKS4_SCOMX</name>
<feature type="domain" description="Ig-like" evidence="6">
    <location>
        <begin position="369"/>
        <end position="461"/>
    </location>
</feature>
<keyword evidence="1" id="KW-0732">Signal</keyword>
<keyword evidence="3" id="KW-0325">Glycoprotein</keyword>
<dbReference type="Pfam" id="PF13895">
    <property type="entry name" value="Ig_2"/>
    <property type="match status" value="1"/>
</dbReference>
<evidence type="ECO:0000256" key="2">
    <source>
        <dbReference type="ARBA" id="ARBA00023157"/>
    </source>
</evidence>
<dbReference type="SUPFAM" id="SSF48726">
    <property type="entry name" value="Immunoglobulin"/>
    <property type="match status" value="4"/>
</dbReference>
<accession>A0A8D3DKS4</accession>
<dbReference type="Pfam" id="PF07679">
    <property type="entry name" value="I-set"/>
    <property type="match status" value="1"/>
</dbReference>
<feature type="domain" description="Ig-like" evidence="6">
    <location>
        <begin position="464"/>
        <end position="544"/>
    </location>
</feature>
<gene>
    <name evidence="7" type="primary">si:ch211-264f5.6</name>
</gene>
<dbReference type="PROSITE" id="PS50835">
    <property type="entry name" value="IG_LIKE"/>
    <property type="match status" value="4"/>
</dbReference>
<dbReference type="Proteomes" id="UP000694558">
    <property type="component" value="Chromosome 22"/>
</dbReference>
<dbReference type="InterPro" id="IPR036179">
    <property type="entry name" value="Ig-like_dom_sf"/>
</dbReference>
<dbReference type="PANTHER" id="PTHR44337">
    <property type="entry name" value="CARCINOEMBRYONIC ANTIGEN-RELATED CELL ADHESION MOLECULE 8"/>
    <property type="match status" value="1"/>
</dbReference>
<dbReference type="Pfam" id="PF13927">
    <property type="entry name" value="Ig_3"/>
    <property type="match status" value="2"/>
</dbReference>
<evidence type="ECO:0000256" key="1">
    <source>
        <dbReference type="ARBA" id="ARBA00022729"/>
    </source>
</evidence>
<keyword evidence="5" id="KW-0472">Membrane</keyword>
<evidence type="ECO:0000259" key="6">
    <source>
        <dbReference type="PROSITE" id="PS50835"/>
    </source>
</evidence>
<proteinExistence type="predicted"/>
<keyword evidence="4" id="KW-0393">Immunoglobulin domain</keyword>
<keyword evidence="2" id="KW-1015">Disulfide bond</keyword>
<sequence length="591" mass="63274">MSQIEMLRLLITQRLSAAAEEIFGVFGRTIAEYEEEISRSKLEIERQRRLLELRRKPQVSVQLSGAGCCAGQDILPDGPVDAVLGRDLVLATLFHEKPDYSFMIWSFNGGSEPVSVATLGATSGLTVNPDYEGRVSVNATNGYLSLTSLKSEDTGDYSFTIVSTKGVTKTAEIKLRVLKPVSDVVVRSDLPEAVEHNSTVTLTCSAQGSFLTFTWKNDSAPIKADGKRLTLKDEETSSTLTVSAVLRSDLIGPITCTAANKLEKETSAPFNLTVHYGPDKVVLSPPNSPQFIRSGSNFSLSCSASSSPAATFVWFRNQTAFEASGPVLTLEMIQKLGSGNQVEEYTCRAKNTKTQRSVSSLAVSFAVMDAVSGTRIIGPDVTLIAGNSTVNLSCQATAGTVKTRTWLKDGKPVSASSRLVFSADQSSIKIDPLQKEDGGQYTCQLANPINTDHASFNMVVNFGPEPAVVVGEEAVEVNDPVKLTCSASSVPPANFTWKFNGTVTPEKTAQYTIKTAVYKNTGMYTCEAHNAITGKTATYSHKLSVKEEGALDEGLSDGAIAGIIIAVLVALAAAIGLIVYCRQKVPVESPY</sequence>
<dbReference type="InterPro" id="IPR003599">
    <property type="entry name" value="Ig_sub"/>
</dbReference>
<dbReference type="CDD" id="cd00096">
    <property type="entry name" value="Ig"/>
    <property type="match status" value="1"/>
</dbReference>
<evidence type="ECO:0000313" key="7">
    <source>
        <dbReference type="Ensembl" id="ENSSMAP00000060133.1"/>
    </source>
</evidence>
<organism evidence="7 8">
    <name type="scientific">Scophthalmus maximus</name>
    <name type="common">Turbot</name>
    <name type="synonym">Psetta maxima</name>
    <dbReference type="NCBI Taxonomy" id="52904"/>
    <lineage>
        <taxon>Eukaryota</taxon>
        <taxon>Metazoa</taxon>
        <taxon>Chordata</taxon>
        <taxon>Craniata</taxon>
        <taxon>Vertebrata</taxon>
        <taxon>Euteleostomi</taxon>
        <taxon>Actinopterygii</taxon>
        <taxon>Neopterygii</taxon>
        <taxon>Teleostei</taxon>
        <taxon>Neoteleostei</taxon>
        <taxon>Acanthomorphata</taxon>
        <taxon>Carangaria</taxon>
        <taxon>Pleuronectiformes</taxon>
        <taxon>Pleuronectoidei</taxon>
        <taxon>Scophthalmidae</taxon>
        <taxon>Scophthalmus</taxon>
    </lineage>
</organism>
<dbReference type="InterPro" id="IPR013783">
    <property type="entry name" value="Ig-like_fold"/>
</dbReference>
<protein>
    <recommendedName>
        <fullName evidence="6">Ig-like domain-containing protein</fullName>
    </recommendedName>
</protein>
<feature type="domain" description="Ig-like" evidence="6">
    <location>
        <begin position="180"/>
        <end position="267"/>
    </location>
</feature>
<reference evidence="7" key="1">
    <citation type="submission" date="2023-05" db="EMBL/GenBank/DDBJ databases">
        <title>High-quality long-read genome of Scophthalmus maximus.</title>
        <authorList>
            <person name="Lien S."/>
            <person name="Martinez P."/>
        </authorList>
    </citation>
    <scope>NUCLEOTIDE SEQUENCE [LARGE SCALE GENOMIC DNA]</scope>
</reference>
<dbReference type="InterPro" id="IPR052598">
    <property type="entry name" value="IgSF_CEA-related"/>
</dbReference>
<evidence type="ECO:0000313" key="8">
    <source>
        <dbReference type="Proteomes" id="UP000694558"/>
    </source>
</evidence>
<dbReference type="InterPro" id="IPR013098">
    <property type="entry name" value="Ig_I-set"/>
</dbReference>
<keyword evidence="5" id="KW-1133">Transmembrane helix</keyword>